<comment type="caution">
    <text evidence="2">The sequence shown here is derived from an EMBL/GenBank/DDBJ whole genome shotgun (WGS) entry which is preliminary data.</text>
</comment>
<dbReference type="AlphaFoldDB" id="A0A840V525"/>
<keyword evidence="1" id="KW-0472">Membrane</keyword>
<protein>
    <submittedName>
        <fullName evidence="2">Uncharacterized protein</fullName>
    </submittedName>
</protein>
<reference evidence="2 3" key="1">
    <citation type="submission" date="2020-08" db="EMBL/GenBank/DDBJ databases">
        <title>Genomic Encyclopedia of Type Strains, Phase IV (KMG-IV): sequencing the most valuable type-strain genomes for metagenomic binning, comparative biology and taxonomic classification.</title>
        <authorList>
            <person name="Goeker M."/>
        </authorList>
    </citation>
    <scope>NUCLEOTIDE SEQUENCE [LARGE SCALE GENOMIC DNA]</scope>
    <source>
        <strain evidence="2 3">YC6886</strain>
    </source>
</reference>
<evidence type="ECO:0000256" key="1">
    <source>
        <dbReference type="SAM" id="Phobius"/>
    </source>
</evidence>
<feature type="transmembrane region" description="Helical" evidence="1">
    <location>
        <begin position="6"/>
        <end position="26"/>
    </location>
</feature>
<evidence type="ECO:0000313" key="3">
    <source>
        <dbReference type="Proteomes" id="UP000557717"/>
    </source>
</evidence>
<dbReference type="EMBL" id="JACHFD010000019">
    <property type="protein sequence ID" value="MBB5353072.1"/>
    <property type="molecule type" value="Genomic_DNA"/>
</dbReference>
<evidence type="ECO:0000313" key="2">
    <source>
        <dbReference type="EMBL" id="MBB5353072.1"/>
    </source>
</evidence>
<organism evidence="2 3">
    <name type="scientific">Haloferula luteola</name>
    <dbReference type="NCBI Taxonomy" id="595692"/>
    <lineage>
        <taxon>Bacteria</taxon>
        <taxon>Pseudomonadati</taxon>
        <taxon>Verrucomicrobiota</taxon>
        <taxon>Verrucomicrobiia</taxon>
        <taxon>Verrucomicrobiales</taxon>
        <taxon>Verrucomicrobiaceae</taxon>
        <taxon>Haloferula</taxon>
    </lineage>
</organism>
<dbReference type="Proteomes" id="UP000557717">
    <property type="component" value="Unassembled WGS sequence"/>
</dbReference>
<accession>A0A840V525</accession>
<keyword evidence="1" id="KW-1133">Transmembrane helix</keyword>
<name>A0A840V525_9BACT</name>
<gene>
    <name evidence="2" type="ORF">HNR46_003325</name>
</gene>
<sequence length="32" mass="3405">MNETDTFSNLLVVFVVAICVAAVIAYGKVLFG</sequence>
<keyword evidence="3" id="KW-1185">Reference proteome</keyword>
<proteinExistence type="predicted"/>
<keyword evidence="1" id="KW-0812">Transmembrane</keyword>